<reference evidence="1" key="1">
    <citation type="journal article" date="2019" name="bioRxiv">
        <title>The Genome of the Zebra Mussel, Dreissena polymorpha: A Resource for Invasive Species Research.</title>
        <authorList>
            <person name="McCartney M.A."/>
            <person name="Auch B."/>
            <person name="Kono T."/>
            <person name="Mallez S."/>
            <person name="Zhang Y."/>
            <person name="Obille A."/>
            <person name="Becker A."/>
            <person name="Abrahante J.E."/>
            <person name="Garbe J."/>
            <person name="Badalamenti J.P."/>
            <person name="Herman A."/>
            <person name="Mangelson H."/>
            <person name="Liachko I."/>
            <person name="Sullivan S."/>
            <person name="Sone E.D."/>
            <person name="Koren S."/>
            <person name="Silverstein K.A.T."/>
            <person name="Beckman K.B."/>
            <person name="Gohl D.M."/>
        </authorList>
    </citation>
    <scope>NUCLEOTIDE SEQUENCE</scope>
    <source>
        <strain evidence="1">Duluth1</strain>
        <tissue evidence="1">Whole animal</tissue>
    </source>
</reference>
<evidence type="ECO:0000313" key="2">
    <source>
        <dbReference type="Proteomes" id="UP000828390"/>
    </source>
</evidence>
<sequence>MERQFCMDRVYVREWKDTSTWSVYLREWNNNSARRVCMREHGPTTLHGECECESIERQLWVEIVYLRARNDDSA</sequence>
<keyword evidence="2" id="KW-1185">Reference proteome</keyword>
<proteinExistence type="predicted"/>
<protein>
    <submittedName>
        <fullName evidence="1">Uncharacterized protein</fullName>
    </submittedName>
</protein>
<dbReference type="EMBL" id="JAIWYP010000008">
    <property type="protein sequence ID" value="KAH3787669.1"/>
    <property type="molecule type" value="Genomic_DNA"/>
</dbReference>
<dbReference type="Proteomes" id="UP000828390">
    <property type="component" value="Unassembled WGS sequence"/>
</dbReference>
<dbReference type="AlphaFoldDB" id="A0A9D4IWS4"/>
<gene>
    <name evidence="1" type="ORF">DPMN_165796</name>
</gene>
<reference evidence="1" key="2">
    <citation type="submission" date="2020-11" db="EMBL/GenBank/DDBJ databases">
        <authorList>
            <person name="McCartney M.A."/>
            <person name="Auch B."/>
            <person name="Kono T."/>
            <person name="Mallez S."/>
            <person name="Becker A."/>
            <person name="Gohl D.M."/>
            <person name="Silverstein K.A.T."/>
            <person name="Koren S."/>
            <person name="Bechman K.B."/>
            <person name="Herman A."/>
            <person name="Abrahante J.E."/>
            <person name="Garbe J."/>
        </authorList>
    </citation>
    <scope>NUCLEOTIDE SEQUENCE</scope>
    <source>
        <strain evidence="1">Duluth1</strain>
        <tissue evidence="1">Whole animal</tissue>
    </source>
</reference>
<organism evidence="1 2">
    <name type="scientific">Dreissena polymorpha</name>
    <name type="common">Zebra mussel</name>
    <name type="synonym">Mytilus polymorpha</name>
    <dbReference type="NCBI Taxonomy" id="45954"/>
    <lineage>
        <taxon>Eukaryota</taxon>
        <taxon>Metazoa</taxon>
        <taxon>Spiralia</taxon>
        <taxon>Lophotrochozoa</taxon>
        <taxon>Mollusca</taxon>
        <taxon>Bivalvia</taxon>
        <taxon>Autobranchia</taxon>
        <taxon>Heteroconchia</taxon>
        <taxon>Euheterodonta</taxon>
        <taxon>Imparidentia</taxon>
        <taxon>Neoheterodontei</taxon>
        <taxon>Myida</taxon>
        <taxon>Dreissenoidea</taxon>
        <taxon>Dreissenidae</taxon>
        <taxon>Dreissena</taxon>
    </lineage>
</organism>
<accession>A0A9D4IWS4</accession>
<name>A0A9D4IWS4_DREPO</name>
<evidence type="ECO:0000313" key="1">
    <source>
        <dbReference type="EMBL" id="KAH3787669.1"/>
    </source>
</evidence>
<comment type="caution">
    <text evidence="1">The sequence shown here is derived from an EMBL/GenBank/DDBJ whole genome shotgun (WGS) entry which is preliminary data.</text>
</comment>